<evidence type="ECO:0000313" key="1">
    <source>
        <dbReference type="EMBL" id="KZL88691.1"/>
    </source>
</evidence>
<comment type="caution">
    <text evidence="1">The sequence shown here is derived from an EMBL/GenBank/DDBJ whole genome shotgun (WGS) entry which is preliminary data.</text>
</comment>
<dbReference type="Proteomes" id="UP000076603">
    <property type="component" value="Unassembled WGS sequence"/>
</dbReference>
<dbReference type="STRING" id="1121326.CLMAG_59800"/>
<proteinExistence type="predicted"/>
<protein>
    <submittedName>
        <fullName evidence="1">Uncharacterized protein</fullName>
    </submittedName>
</protein>
<accession>A0A162QLW1</accession>
<dbReference type="RefSeq" id="WP_169809822.1">
    <property type="nucleotide sequence ID" value="NZ_FQXL01000084.1"/>
</dbReference>
<evidence type="ECO:0000313" key="2">
    <source>
        <dbReference type="Proteomes" id="UP000076603"/>
    </source>
</evidence>
<gene>
    <name evidence="1" type="ORF">CLMAG_59800</name>
</gene>
<organism evidence="1 2">
    <name type="scientific">Clostridium magnum DSM 2767</name>
    <dbReference type="NCBI Taxonomy" id="1121326"/>
    <lineage>
        <taxon>Bacteria</taxon>
        <taxon>Bacillati</taxon>
        <taxon>Bacillota</taxon>
        <taxon>Clostridia</taxon>
        <taxon>Eubacteriales</taxon>
        <taxon>Clostridiaceae</taxon>
        <taxon>Clostridium</taxon>
    </lineage>
</organism>
<dbReference type="EMBL" id="LWAE01000015">
    <property type="protein sequence ID" value="KZL88691.1"/>
    <property type="molecule type" value="Genomic_DNA"/>
</dbReference>
<name>A0A162QLW1_9CLOT</name>
<dbReference type="PATRIC" id="fig|1121326.3.peg.6046"/>
<reference evidence="1 2" key="1">
    <citation type="submission" date="2016-04" db="EMBL/GenBank/DDBJ databases">
        <title>Genome sequence of Clostridium magnum DSM 2767.</title>
        <authorList>
            <person name="Poehlein A."/>
            <person name="Uhlig R."/>
            <person name="Fischer R."/>
            <person name="Bahl H."/>
            <person name="Daniel R."/>
        </authorList>
    </citation>
    <scope>NUCLEOTIDE SEQUENCE [LARGE SCALE GENOMIC DNA]</scope>
    <source>
        <strain evidence="1 2">DSM 2767</strain>
    </source>
</reference>
<keyword evidence="2" id="KW-1185">Reference proteome</keyword>
<dbReference type="AlphaFoldDB" id="A0A162QLW1"/>
<sequence>MTNKEKFMEYAKNRIRKKDYKRRKLLWDLGDVQAKGIERCANGLWRNGQK</sequence>